<protein>
    <submittedName>
        <fullName evidence="2">PDZ domain-containing protein</fullName>
    </submittedName>
</protein>
<evidence type="ECO:0000313" key="2">
    <source>
        <dbReference type="EMBL" id="NDK39486.1"/>
    </source>
</evidence>
<dbReference type="SMART" id="SM00228">
    <property type="entry name" value="PDZ"/>
    <property type="match status" value="1"/>
</dbReference>
<reference evidence="2 3" key="1">
    <citation type="submission" date="2018-07" db="EMBL/GenBank/DDBJ databases">
        <title>Whole genome Sequencing of Pseudoxanthomonas gei KCTC 32298 (T).</title>
        <authorList>
            <person name="Kumar S."/>
            <person name="Bansal K."/>
            <person name="Kaur A."/>
            <person name="Patil P."/>
            <person name="Sharma S."/>
            <person name="Patil P.B."/>
        </authorList>
    </citation>
    <scope>NUCLEOTIDE SEQUENCE [LARGE SCALE GENOMIC DNA]</scope>
    <source>
        <strain evidence="2 3">KCTC 32298</strain>
    </source>
</reference>
<comment type="caution">
    <text evidence="2">The sequence shown here is derived from an EMBL/GenBank/DDBJ whole genome shotgun (WGS) entry which is preliminary data.</text>
</comment>
<evidence type="ECO:0000313" key="3">
    <source>
        <dbReference type="Proteomes" id="UP001429354"/>
    </source>
</evidence>
<dbReference type="InterPro" id="IPR001478">
    <property type="entry name" value="PDZ"/>
</dbReference>
<evidence type="ECO:0000259" key="1">
    <source>
        <dbReference type="SMART" id="SM00228"/>
    </source>
</evidence>
<feature type="domain" description="PDZ" evidence="1">
    <location>
        <begin position="316"/>
        <end position="398"/>
    </location>
</feature>
<dbReference type="InterPro" id="IPR036034">
    <property type="entry name" value="PDZ_sf"/>
</dbReference>
<dbReference type="Gene3D" id="2.30.42.10">
    <property type="match status" value="1"/>
</dbReference>
<accession>A0ABX0ADI5</accession>
<proteinExistence type="predicted"/>
<dbReference type="Pfam" id="PF13180">
    <property type="entry name" value="PDZ_2"/>
    <property type="match status" value="1"/>
</dbReference>
<organism evidence="2 3">
    <name type="scientific">Pseudoxanthomonas gei</name>
    <dbReference type="NCBI Taxonomy" id="1383030"/>
    <lineage>
        <taxon>Bacteria</taxon>
        <taxon>Pseudomonadati</taxon>
        <taxon>Pseudomonadota</taxon>
        <taxon>Gammaproteobacteria</taxon>
        <taxon>Lysobacterales</taxon>
        <taxon>Lysobacteraceae</taxon>
        <taxon>Pseudoxanthomonas</taxon>
    </lineage>
</organism>
<gene>
    <name evidence="2" type="ORF">DT603_11595</name>
</gene>
<name>A0ABX0ADI5_9GAMM</name>
<sequence>MVHHGGGKEAGRAGRDCRSIGSGCSGPLWWGRGDARHRSGAVDRGNTMHRLAWLALVAGSLISVGAKAQTATTAPQGFGFCTVTDSSSAQARIWASPVFALTHASSDPAGFQRSQELAGEFLAHVTSLGGTGSKSCVVLATREEAAAFREEQRATWNERLYFIKIGDWREVAWQPAAWSPAAAAAAPAELIRYFYCYQVDTDVLPSRSHTVATTVFARTLPGGDPMAGYDMAARYTLQFKQQVRAHGLPENGDCAPYDTRAEAEYQQQQIRKHFKGFNMKFDEVAWTPSEAAIVPAAATPATPAPAPSPQAASPAKGIGVRISAVNAELAQALGLSSTQGAWVVEVADGSAAMKAGLKPMDVLVEIAGQAVNAYGDVTAIVGRLRPGFEAPLRVWRQRRMQDLTLTIPGMVPAPTATTIPALPVPALPAAPAIAATTTDAGRYCTAFVTRSKEQLLLRVPVWQVPASQASQAAMGDSVSRLIAAVIQAHPAKWTAFPPVTCHDNSGVFAGETFCFSNTYKHFGGAQMAAQFCNSSKEAIDNRWADMVKADGGNARLFPWPAAP</sequence>
<dbReference type="SUPFAM" id="SSF50156">
    <property type="entry name" value="PDZ domain-like"/>
    <property type="match status" value="1"/>
</dbReference>
<dbReference type="Proteomes" id="UP001429354">
    <property type="component" value="Unassembled WGS sequence"/>
</dbReference>
<dbReference type="EMBL" id="QOVG01000007">
    <property type="protein sequence ID" value="NDK39486.1"/>
    <property type="molecule type" value="Genomic_DNA"/>
</dbReference>
<keyword evidence="3" id="KW-1185">Reference proteome</keyword>